<gene>
    <name evidence="6" type="ORF">GCM10022222_47840</name>
</gene>
<dbReference type="SUPFAM" id="SSF53474">
    <property type="entry name" value="alpha/beta-Hydrolases"/>
    <property type="match status" value="1"/>
</dbReference>
<dbReference type="PROSITE" id="PS01173">
    <property type="entry name" value="LIPASE_GDXG_HIS"/>
    <property type="match status" value="1"/>
</dbReference>
<evidence type="ECO:0000313" key="6">
    <source>
        <dbReference type="EMBL" id="GAA3558749.1"/>
    </source>
</evidence>
<evidence type="ECO:0000259" key="5">
    <source>
        <dbReference type="Pfam" id="PF00135"/>
    </source>
</evidence>
<dbReference type="PANTHER" id="PTHR11559">
    <property type="entry name" value="CARBOXYLESTERASE"/>
    <property type="match status" value="1"/>
</dbReference>
<comment type="similarity">
    <text evidence="2">Belongs to the 'GDXG' lipolytic enzyme family.</text>
</comment>
<dbReference type="Gene3D" id="3.40.50.1820">
    <property type="entry name" value="alpha/beta hydrolase"/>
    <property type="match status" value="1"/>
</dbReference>
<keyword evidence="3 4" id="KW-0378">Hydrolase</keyword>
<dbReference type="InterPro" id="IPR002168">
    <property type="entry name" value="Lipase_GDXG_HIS_AS"/>
</dbReference>
<proteinExistence type="inferred from homology"/>
<comment type="caution">
    <text evidence="6">The sequence shown here is derived from an EMBL/GenBank/DDBJ whole genome shotgun (WGS) entry which is preliminary data.</text>
</comment>
<dbReference type="RefSeq" id="WP_344863421.1">
    <property type="nucleotide sequence ID" value="NZ_BAAAZN010000010.1"/>
</dbReference>
<evidence type="ECO:0000256" key="2">
    <source>
        <dbReference type="ARBA" id="ARBA00010515"/>
    </source>
</evidence>
<dbReference type="EC" id="3.1.1.-" evidence="4"/>
<keyword evidence="7" id="KW-1185">Reference proteome</keyword>
<evidence type="ECO:0000256" key="4">
    <source>
        <dbReference type="RuleBase" id="RU361235"/>
    </source>
</evidence>
<comment type="similarity">
    <text evidence="1 4">Belongs to the type-B carboxylesterase/lipase family.</text>
</comment>
<dbReference type="InterPro" id="IPR050309">
    <property type="entry name" value="Type-B_Carboxylest/Lipase"/>
</dbReference>
<dbReference type="InterPro" id="IPR029058">
    <property type="entry name" value="AB_hydrolase_fold"/>
</dbReference>
<evidence type="ECO:0000256" key="3">
    <source>
        <dbReference type="ARBA" id="ARBA00022801"/>
    </source>
</evidence>
<dbReference type="EMBL" id="BAAAZN010000010">
    <property type="protein sequence ID" value="GAA3558749.1"/>
    <property type="molecule type" value="Genomic_DNA"/>
</dbReference>
<evidence type="ECO:0000313" key="7">
    <source>
        <dbReference type="Proteomes" id="UP001500689"/>
    </source>
</evidence>
<reference evidence="7" key="1">
    <citation type="journal article" date="2019" name="Int. J. Syst. Evol. Microbiol.">
        <title>The Global Catalogue of Microorganisms (GCM) 10K type strain sequencing project: providing services to taxonomists for standard genome sequencing and annotation.</title>
        <authorList>
            <consortium name="The Broad Institute Genomics Platform"/>
            <consortium name="The Broad Institute Genome Sequencing Center for Infectious Disease"/>
            <person name="Wu L."/>
            <person name="Ma J."/>
        </authorList>
    </citation>
    <scope>NUCLEOTIDE SEQUENCE [LARGE SCALE GENOMIC DNA]</scope>
    <source>
        <strain evidence="7">JCM 16898</strain>
    </source>
</reference>
<dbReference type="Pfam" id="PF00135">
    <property type="entry name" value="COesterase"/>
    <property type="match status" value="1"/>
</dbReference>
<dbReference type="InterPro" id="IPR019826">
    <property type="entry name" value="Carboxylesterase_B_AS"/>
</dbReference>
<sequence length="432" mass="45446">MIERIVQGLRLVEDAGLLRARGVHYGTARRFAPAEPAWPRDEILDGTRRGPKCPQLSSRLDVVNGPVADDLESNEDCLVLSVVAPADADGLPVMVWIHGGAYLSGSGEAAKYDTDSLAREGRVVVVNVSYRLGIFGYLTPDGIDVDNLGLRDQILALQWVRDNIVAFGGDPGRVTVFGQSAGGDSVLSLMLSADADGLFQRAIMQSAPLGLRDGRETMTAAQRRVVTESLGSAPRAASVEKMLSAQAAVVAASASFGAVGGLPFAPILGCAPLPDAAEVPARIAAIAPKIEILIGHTKDDAAPFVARQTAAEPIGRFGVAGKIILRTVTAIATRKVFGNGARKLAADWTAHGGRAATYRFDWVPEDAPFGAGHCIELPHLFGTPADWADAPVLGPSRVIDTELATRMRSCWAGFAHDGVAALGSRSLRFDTG</sequence>
<dbReference type="Proteomes" id="UP001500689">
    <property type="component" value="Unassembled WGS sequence"/>
</dbReference>
<feature type="domain" description="Carboxylesterase type B" evidence="5">
    <location>
        <begin position="22"/>
        <end position="310"/>
    </location>
</feature>
<evidence type="ECO:0000256" key="1">
    <source>
        <dbReference type="ARBA" id="ARBA00005964"/>
    </source>
</evidence>
<dbReference type="PROSITE" id="PS00122">
    <property type="entry name" value="CARBOXYLESTERASE_B_1"/>
    <property type="match status" value="1"/>
</dbReference>
<organism evidence="6 7">
    <name type="scientific">Amycolatopsis ultiminotia</name>
    <dbReference type="NCBI Taxonomy" id="543629"/>
    <lineage>
        <taxon>Bacteria</taxon>
        <taxon>Bacillati</taxon>
        <taxon>Actinomycetota</taxon>
        <taxon>Actinomycetes</taxon>
        <taxon>Pseudonocardiales</taxon>
        <taxon>Pseudonocardiaceae</taxon>
        <taxon>Amycolatopsis</taxon>
    </lineage>
</organism>
<dbReference type="InterPro" id="IPR002018">
    <property type="entry name" value="CarbesteraseB"/>
</dbReference>
<name>A0ABP6X170_9PSEU</name>
<protein>
    <recommendedName>
        <fullName evidence="4">Carboxylic ester hydrolase</fullName>
        <ecNumber evidence="4">3.1.1.-</ecNumber>
    </recommendedName>
</protein>
<accession>A0ABP6X170</accession>